<feature type="compositionally biased region" description="Basic and acidic residues" evidence="1">
    <location>
        <begin position="487"/>
        <end position="502"/>
    </location>
</feature>
<feature type="compositionally biased region" description="Low complexity" evidence="1">
    <location>
        <begin position="121"/>
        <end position="132"/>
    </location>
</feature>
<dbReference type="OrthoDB" id="10610781at2759"/>
<evidence type="ECO:0000313" key="3">
    <source>
        <dbReference type="Proteomes" id="UP000194236"/>
    </source>
</evidence>
<feature type="compositionally biased region" description="Polar residues" evidence="1">
    <location>
        <begin position="406"/>
        <end position="420"/>
    </location>
</feature>
<dbReference type="Proteomes" id="UP000194236">
    <property type="component" value="Unassembled WGS sequence"/>
</dbReference>
<evidence type="ECO:0000313" key="2">
    <source>
        <dbReference type="EMBL" id="OTF70682.1"/>
    </source>
</evidence>
<feature type="compositionally biased region" description="Basic and acidic residues" evidence="1">
    <location>
        <begin position="775"/>
        <end position="788"/>
    </location>
</feature>
<organism evidence="2 3">
    <name type="scientific">Euroglyphus maynei</name>
    <name type="common">Mayne's house dust mite</name>
    <dbReference type="NCBI Taxonomy" id="6958"/>
    <lineage>
        <taxon>Eukaryota</taxon>
        <taxon>Metazoa</taxon>
        <taxon>Ecdysozoa</taxon>
        <taxon>Arthropoda</taxon>
        <taxon>Chelicerata</taxon>
        <taxon>Arachnida</taxon>
        <taxon>Acari</taxon>
        <taxon>Acariformes</taxon>
        <taxon>Sarcoptiformes</taxon>
        <taxon>Astigmata</taxon>
        <taxon>Psoroptidia</taxon>
        <taxon>Analgoidea</taxon>
        <taxon>Pyroglyphidae</taxon>
        <taxon>Pyroglyphinae</taxon>
        <taxon>Euroglyphus</taxon>
    </lineage>
</organism>
<feature type="non-terminal residue" evidence="2">
    <location>
        <position position="788"/>
    </location>
</feature>
<feature type="compositionally biased region" description="Low complexity" evidence="1">
    <location>
        <begin position="730"/>
        <end position="739"/>
    </location>
</feature>
<keyword evidence="3" id="KW-1185">Reference proteome</keyword>
<feature type="compositionally biased region" description="Low complexity" evidence="1">
    <location>
        <begin position="683"/>
        <end position="707"/>
    </location>
</feature>
<evidence type="ECO:0000256" key="1">
    <source>
        <dbReference type="SAM" id="MobiDB-lite"/>
    </source>
</evidence>
<feature type="region of interest" description="Disordered" evidence="1">
    <location>
        <begin position="570"/>
        <end position="590"/>
    </location>
</feature>
<gene>
    <name evidence="2" type="ORF">BLA29_002562</name>
</gene>
<feature type="region of interest" description="Disordered" evidence="1">
    <location>
        <begin position="111"/>
        <end position="132"/>
    </location>
</feature>
<comment type="caution">
    <text evidence="2">The sequence shown here is derived from an EMBL/GenBank/DDBJ whole genome shotgun (WGS) entry which is preliminary data.</text>
</comment>
<feature type="compositionally biased region" description="Low complexity" evidence="1">
    <location>
        <begin position="387"/>
        <end position="405"/>
    </location>
</feature>
<feature type="region of interest" description="Disordered" evidence="1">
    <location>
        <begin position="484"/>
        <end position="513"/>
    </location>
</feature>
<dbReference type="AlphaFoldDB" id="A0A1Y3AQE4"/>
<feature type="compositionally biased region" description="Low complexity" evidence="1">
    <location>
        <begin position="503"/>
        <end position="512"/>
    </location>
</feature>
<protein>
    <submittedName>
        <fullName evidence="2">Uncharacterized protein</fullName>
    </submittedName>
</protein>
<dbReference type="EMBL" id="MUJZ01064527">
    <property type="protein sequence ID" value="OTF70682.1"/>
    <property type="molecule type" value="Genomic_DNA"/>
</dbReference>
<feature type="compositionally biased region" description="Low complexity" evidence="1">
    <location>
        <begin position="748"/>
        <end position="773"/>
    </location>
</feature>
<sequence length="788" mass="88266">LSQFQSTILNNNHNHHRPGIYQYSIGSNGLKFRPGNIADIDDDRDIKTSHLSSSSLEANKTPQSSLIAAESTNVVHKFQFEFKHGPSSPSPMMLKKATTILPTTRATIVTRSINDDDSSNDKNNNNSGSSSSVLTYRTHHRYNNPPSAATVDEIVEIDTPDDLDPLQSTGLDVDHSTAIDDKTQPKNNNQTIDNDNANNGNSNVYTTMMNNGEENNDQLHYHNHRMRSTIMNNNDNLYRRQPLMLTNNGDDDNNGHPMFYKFNNNHTIQNIVIPLPAHRLNDRSLATGVIVISQDHAFPPLFHTPIDSYHQHSHHTNSHYYPIQSLSSSRSQPVRRYQPVTFSSSDINQLSADIGRHFHYELLSSPNNQNDFQNQLENPFGDTAAVTPRSTTTTTTTTPSTTSTTMINHFNLPSTTNDTLDNLERSSQDDSSLTSSNNKFNTMKRATKNHNHHHQSSLKAHIQVTRPTPNVVNIDLIKTMTTTTTTRTDHNEDDNDHHDHDQLTTTTTTSTPHNEELTITTSATPTMIDNSDNNNNNESLPMIITLNHRETIGSTPKLMAKKLQRINGSRIQSLSSNKNLNGDDNEPNIDIKRTKSLSSDDKNHRNVESFTLKRKVKQTPSSTQSPIAILIDHEVAVNHDEEQSNDENNQSKRLFTGSIALNSLVKELNQAIENRMRELKNLTESTTPSTTTTTTTTRMPDITTTTSFINHSDNDDDDDDDDDEDKERSTTTTPNTLSTVIYDETETESLPTTTTTTSPNSEETIDLTTTTPTKDLNDCNHDDDDNSH</sequence>
<feature type="region of interest" description="Disordered" evidence="1">
    <location>
        <begin position="381"/>
        <end position="438"/>
    </location>
</feature>
<feature type="region of interest" description="Disordered" evidence="1">
    <location>
        <begin position="176"/>
        <end position="200"/>
    </location>
</feature>
<name>A0A1Y3AQE4_EURMA</name>
<feature type="compositionally biased region" description="Low complexity" evidence="1">
    <location>
        <begin position="187"/>
        <end position="200"/>
    </location>
</feature>
<feature type="region of interest" description="Disordered" evidence="1">
    <location>
        <begin position="678"/>
        <end position="788"/>
    </location>
</feature>
<reference evidence="2 3" key="1">
    <citation type="submission" date="2017-03" db="EMBL/GenBank/DDBJ databases">
        <title>Genome Survey of Euroglyphus maynei.</title>
        <authorList>
            <person name="Arlian L.G."/>
            <person name="Morgan M.S."/>
            <person name="Rider S.D."/>
        </authorList>
    </citation>
    <scope>NUCLEOTIDE SEQUENCE [LARGE SCALE GENOMIC DNA]</scope>
    <source>
        <strain evidence="2">Arlian Lab</strain>
        <tissue evidence="2">Whole body</tissue>
    </source>
</reference>
<feature type="compositionally biased region" description="Polar residues" evidence="1">
    <location>
        <begin position="570"/>
        <end position="582"/>
    </location>
</feature>
<proteinExistence type="predicted"/>
<feature type="compositionally biased region" description="Acidic residues" evidence="1">
    <location>
        <begin position="714"/>
        <end position="725"/>
    </location>
</feature>
<feature type="non-terminal residue" evidence="2">
    <location>
        <position position="1"/>
    </location>
</feature>
<accession>A0A1Y3AQE4</accession>